<feature type="transmembrane region" description="Helical" evidence="1">
    <location>
        <begin position="48"/>
        <end position="69"/>
    </location>
</feature>
<dbReference type="Proteomes" id="UP001161405">
    <property type="component" value="Unassembled WGS sequence"/>
</dbReference>
<dbReference type="RefSeq" id="WP_284363711.1">
    <property type="nucleotide sequence ID" value="NZ_BSNI01000002.1"/>
</dbReference>
<protein>
    <recommendedName>
        <fullName evidence="4">Tryptophan synthase subunit beta</fullName>
    </recommendedName>
</protein>
<reference evidence="2" key="2">
    <citation type="submission" date="2023-01" db="EMBL/GenBank/DDBJ databases">
        <title>Draft genome sequence of Maritalea porphyrae strain NBRC 107169.</title>
        <authorList>
            <person name="Sun Q."/>
            <person name="Mori K."/>
        </authorList>
    </citation>
    <scope>NUCLEOTIDE SEQUENCE</scope>
    <source>
        <strain evidence="2">NBRC 107169</strain>
    </source>
</reference>
<proteinExistence type="predicted"/>
<evidence type="ECO:0000313" key="2">
    <source>
        <dbReference type="EMBL" id="GLQ17514.1"/>
    </source>
</evidence>
<keyword evidence="1" id="KW-0812">Transmembrane</keyword>
<evidence type="ECO:0000313" key="3">
    <source>
        <dbReference type="Proteomes" id="UP001161405"/>
    </source>
</evidence>
<evidence type="ECO:0000256" key="1">
    <source>
        <dbReference type="SAM" id="Phobius"/>
    </source>
</evidence>
<accession>A0ABQ5URL9</accession>
<organism evidence="2 3">
    <name type="scientific">Maritalea porphyrae</name>
    <dbReference type="NCBI Taxonomy" id="880732"/>
    <lineage>
        <taxon>Bacteria</taxon>
        <taxon>Pseudomonadati</taxon>
        <taxon>Pseudomonadota</taxon>
        <taxon>Alphaproteobacteria</taxon>
        <taxon>Hyphomicrobiales</taxon>
        <taxon>Devosiaceae</taxon>
        <taxon>Maritalea</taxon>
    </lineage>
</organism>
<name>A0ABQ5URL9_9HYPH</name>
<keyword evidence="1" id="KW-1133">Transmembrane helix</keyword>
<sequence>MQAKIKNMTDKNESRLHRQYDRLEKVAPTPFARFLHWLRNPYARLVRIPLGILFVIGGTLSILPLLGIWMLPLGLLLLAIDLPLLRGPVANSIIRIRRWLENYRRKK</sequence>
<keyword evidence="1" id="KW-0472">Membrane</keyword>
<evidence type="ECO:0008006" key="4">
    <source>
        <dbReference type="Google" id="ProtNLM"/>
    </source>
</evidence>
<gene>
    <name evidence="2" type="ORF">GCM10007879_17630</name>
</gene>
<comment type="caution">
    <text evidence="2">The sequence shown here is derived from an EMBL/GenBank/DDBJ whole genome shotgun (WGS) entry which is preliminary data.</text>
</comment>
<feature type="transmembrane region" description="Helical" evidence="1">
    <location>
        <begin position="75"/>
        <end position="96"/>
    </location>
</feature>
<dbReference type="EMBL" id="BSNI01000002">
    <property type="protein sequence ID" value="GLQ17514.1"/>
    <property type="molecule type" value="Genomic_DNA"/>
</dbReference>
<keyword evidence="3" id="KW-1185">Reference proteome</keyword>
<reference evidence="2" key="1">
    <citation type="journal article" date="2014" name="Int. J. Syst. Evol. Microbiol.">
        <title>Complete genome of a new Firmicutes species belonging to the dominant human colonic microbiota ('Ruminococcus bicirculans') reveals two chromosomes and a selective capacity to utilize plant glucans.</title>
        <authorList>
            <consortium name="NISC Comparative Sequencing Program"/>
            <person name="Wegmann U."/>
            <person name="Louis P."/>
            <person name="Goesmann A."/>
            <person name="Henrissat B."/>
            <person name="Duncan S.H."/>
            <person name="Flint H.J."/>
        </authorList>
    </citation>
    <scope>NUCLEOTIDE SEQUENCE</scope>
    <source>
        <strain evidence="2">NBRC 107169</strain>
    </source>
</reference>